<dbReference type="GO" id="GO:0009736">
    <property type="term" value="P:cytokinin-activated signaling pathway"/>
    <property type="evidence" value="ECO:0007669"/>
    <property type="project" value="UniProtKB-KW"/>
</dbReference>
<dbReference type="PANTHER" id="PTHR28242">
    <property type="entry name" value="PHOSPHORELAY INTERMEDIATE PROTEIN YPD1"/>
    <property type="match status" value="1"/>
</dbReference>
<organism evidence="3 4">
    <name type="scientific">Deinandra increscens subsp. villosa</name>
    <dbReference type="NCBI Taxonomy" id="3103831"/>
    <lineage>
        <taxon>Eukaryota</taxon>
        <taxon>Viridiplantae</taxon>
        <taxon>Streptophyta</taxon>
        <taxon>Embryophyta</taxon>
        <taxon>Tracheophyta</taxon>
        <taxon>Spermatophyta</taxon>
        <taxon>Magnoliopsida</taxon>
        <taxon>eudicotyledons</taxon>
        <taxon>Gunneridae</taxon>
        <taxon>Pentapetalae</taxon>
        <taxon>asterids</taxon>
        <taxon>campanulids</taxon>
        <taxon>Asterales</taxon>
        <taxon>Asteraceae</taxon>
        <taxon>Asteroideae</taxon>
        <taxon>Heliantheae alliance</taxon>
        <taxon>Madieae</taxon>
        <taxon>Madiinae</taxon>
        <taxon>Deinandra</taxon>
    </lineage>
</organism>
<reference evidence="3 4" key="1">
    <citation type="submission" date="2024-04" db="EMBL/GenBank/DDBJ databases">
        <title>The reference genome of an endangered Asteraceae, Deinandra increscens subsp. villosa, native to the Central Coast of California.</title>
        <authorList>
            <person name="Guilliams M."/>
            <person name="Hasenstab-Lehman K."/>
            <person name="Meyer R."/>
            <person name="Mcevoy S."/>
        </authorList>
    </citation>
    <scope>NUCLEOTIDE SEQUENCE [LARGE SCALE GENOMIC DNA]</scope>
    <source>
        <tissue evidence="3">Leaf</tissue>
    </source>
</reference>
<dbReference type="GO" id="GO:0000160">
    <property type="term" value="P:phosphorelay signal transduction system"/>
    <property type="evidence" value="ECO:0007669"/>
    <property type="project" value="UniProtKB-UniRule"/>
</dbReference>
<dbReference type="AlphaFoldDB" id="A0AAP0CRJ1"/>
<comment type="function">
    <text evidence="2">Functions as a two-component phosphorelay mediators between cytokinin sensor histidine kinases and response regulators (B-type ARRs). Plays an important role in propagating cytokinin signal transduction.</text>
</comment>
<evidence type="ECO:0000256" key="1">
    <source>
        <dbReference type="ARBA" id="ARBA00023012"/>
    </source>
</evidence>
<keyword evidence="4" id="KW-1185">Reference proteome</keyword>
<gene>
    <name evidence="3" type="ORF">SSX86_018791</name>
</gene>
<dbReference type="GO" id="GO:0005634">
    <property type="term" value="C:nucleus"/>
    <property type="evidence" value="ECO:0007669"/>
    <property type="project" value="UniProtKB-SubCell"/>
</dbReference>
<dbReference type="Gene3D" id="1.20.120.160">
    <property type="entry name" value="HPT domain"/>
    <property type="match status" value="1"/>
</dbReference>
<keyword evidence="2" id="KW-0932">Cytokinin signaling pathway</keyword>
<sequence length="108" mass="12536">MIKSFCVEVEREISELESYSKPPKIDFVKTSKMARSIKKRSIMIGAKNVRSACILVIDSSLVCDEETLSDAVVGLRDEFKRTKKRFETYLEMWNEIVEKEKQQGEPKK</sequence>
<dbReference type="Proteomes" id="UP001408789">
    <property type="component" value="Unassembled WGS sequence"/>
</dbReference>
<dbReference type="EMBL" id="JBCNJP010000019">
    <property type="protein sequence ID" value="KAK9061609.1"/>
    <property type="molecule type" value="Genomic_DNA"/>
</dbReference>
<keyword evidence="1 2" id="KW-0902">Two-component regulatory system</keyword>
<name>A0AAP0CRJ1_9ASTR</name>
<dbReference type="GO" id="GO:0005829">
    <property type="term" value="C:cytosol"/>
    <property type="evidence" value="ECO:0007669"/>
    <property type="project" value="UniProtKB-SubCell"/>
</dbReference>
<protein>
    <recommendedName>
        <fullName evidence="2">Histidine-containing phosphotransfer protein</fullName>
    </recommendedName>
</protein>
<comment type="domain">
    <text evidence="2">Histidine-containing phosphotransfer domain (HPt) contains an active histidine that mediates the phosphotransfer.</text>
</comment>
<dbReference type="PANTHER" id="PTHR28242:SF30">
    <property type="entry name" value="HISTIDINE-CONTAINING PHOSPHOTRANSFER PROTEIN 2"/>
    <property type="match status" value="1"/>
</dbReference>
<evidence type="ECO:0000256" key="2">
    <source>
        <dbReference type="RuleBase" id="RU369004"/>
    </source>
</evidence>
<evidence type="ECO:0000313" key="3">
    <source>
        <dbReference type="EMBL" id="KAK9061609.1"/>
    </source>
</evidence>
<dbReference type="GO" id="GO:0043424">
    <property type="term" value="F:protein histidine kinase binding"/>
    <property type="evidence" value="ECO:0007669"/>
    <property type="project" value="UniProtKB-UniRule"/>
</dbReference>
<accession>A0AAP0CRJ1</accession>
<evidence type="ECO:0000313" key="4">
    <source>
        <dbReference type="Proteomes" id="UP001408789"/>
    </source>
</evidence>
<dbReference type="InterPro" id="IPR045871">
    <property type="entry name" value="AHP1-5/YPD1"/>
</dbReference>
<dbReference type="GO" id="GO:0009927">
    <property type="term" value="F:histidine phosphotransfer kinase activity"/>
    <property type="evidence" value="ECO:0007669"/>
    <property type="project" value="UniProtKB-UniRule"/>
</dbReference>
<dbReference type="InterPro" id="IPR036641">
    <property type="entry name" value="HPT_dom_sf"/>
</dbReference>
<proteinExistence type="predicted"/>
<dbReference type="SUPFAM" id="SSF47226">
    <property type="entry name" value="Histidine-containing phosphotransfer domain, HPT domain"/>
    <property type="match status" value="1"/>
</dbReference>
<comment type="subcellular location">
    <subcellularLocation>
        <location evidence="2">Cytoplasm</location>
        <location evidence="2">Cytosol</location>
    </subcellularLocation>
    <subcellularLocation>
        <location evidence="2">Nucleus</location>
    </subcellularLocation>
</comment>
<comment type="caution">
    <text evidence="3">The sequence shown here is derived from an EMBL/GenBank/DDBJ whole genome shotgun (WGS) entry which is preliminary data.</text>
</comment>